<protein>
    <recommendedName>
        <fullName evidence="3">Dihydrofolate reductase</fullName>
    </recommendedName>
</protein>
<keyword evidence="2" id="KW-1185">Reference proteome</keyword>
<evidence type="ECO:0000313" key="1">
    <source>
        <dbReference type="EMBL" id="GAA2484108.1"/>
    </source>
</evidence>
<dbReference type="InterPro" id="IPR024072">
    <property type="entry name" value="DHFR-like_dom_sf"/>
</dbReference>
<dbReference type="Gene3D" id="3.40.430.10">
    <property type="entry name" value="Dihydrofolate Reductase, subunit A"/>
    <property type="match status" value="1"/>
</dbReference>
<evidence type="ECO:0008006" key="3">
    <source>
        <dbReference type="Google" id="ProtNLM"/>
    </source>
</evidence>
<sequence length="39" mass="4285">MRKLVYYIGVSLDGRIAGPSGEFDFFPQGNEQQATAYSA</sequence>
<proteinExistence type="predicted"/>
<reference evidence="2" key="1">
    <citation type="journal article" date="2019" name="Int. J. Syst. Evol. Microbiol.">
        <title>The Global Catalogue of Microorganisms (GCM) 10K type strain sequencing project: providing services to taxonomists for standard genome sequencing and annotation.</title>
        <authorList>
            <consortium name="The Broad Institute Genomics Platform"/>
            <consortium name="The Broad Institute Genome Sequencing Center for Infectious Disease"/>
            <person name="Wu L."/>
            <person name="Ma J."/>
        </authorList>
    </citation>
    <scope>NUCLEOTIDE SEQUENCE [LARGE SCALE GENOMIC DNA]</scope>
    <source>
        <strain evidence="2">JCM 4395</strain>
    </source>
</reference>
<evidence type="ECO:0000313" key="2">
    <source>
        <dbReference type="Proteomes" id="UP001501777"/>
    </source>
</evidence>
<comment type="caution">
    <text evidence="1">The sequence shown here is derived from an EMBL/GenBank/DDBJ whole genome shotgun (WGS) entry which is preliminary data.</text>
</comment>
<accession>A0ABP5YUP4</accession>
<name>A0ABP5YUP4_STRLO</name>
<dbReference type="Proteomes" id="UP001501777">
    <property type="component" value="Unassembled WGS sequence"/>
</dbReference>
<dbReference type="EMBL" id="BAAASG010000006">
    <property type="protein sequence ID" value="GAA2484108.1"/>
    <property type="molecule type" value="Genomic_DNA"/>
</dbReference>
<organism evidence="1 2">
    <name type="scientific">Streptomyces longisporus</name>
    <dbReference type="NCBI Taxonomy" id="1948"/>
    <lineage>
        <taxon>Bacteria</taxon>
        <taxon>Bacillati</taxon>
        <taxon>Actinomycetota</taxon>
        <taxon>Actinomycetes</taxon>
        <taxon>Kitasatosporales</taxon>
        <taxon>Streptomycetaceae</taxon>
        <taxon>Streptomyces</taxon>
    </lineage>
</organism>
<gene>
    <name evidence="1" type="ORF">GCM10010276_22190</name>
</gene>